<evidence type="ECO:0000313" key="2">
    <source>
        <dbReference type="Proteomes" id="UP001225356"/>
    </source>
</evidence>
<dbReference type="RefSeq" id="WP_307557402.1">
    <property type="nucleotide sequence ID" value="NZ_JAUSQU010000001.1"/>
</dbReference>
<organism evidence="1 2">
    <name type="scientific">Streptosporangium lutulentum</name>
    <dbReference type="NCBI Taxonomy" id="1461250"/>
    <lineage>
        <taxon>Bacteria</taxon>
        <taxon>Bacillati</taxon>
        <taxon>Actinomycetota</taxon>
        <taxon>Actinomycetes</taxon>
        <taxon>Streptosporangiales</taxon>
        <taxon>Streptosporangiaceae</taxon>
        <taxon>Streptosporangium</taxon>
    </lineage>
</organism>
<protein>
    <submittedName>
        <fullName evidence="1">Uncharacterized protein</fullName>
    </submittedName>
</protein>
<accession>A0ABT9QAG1</accession>
<gene>
    <name evidence="1" type="ORF">J2853_002499</name>
</gene>
<comment type="caution">
    <text evidence="1">The sequence shown here is derived from an EMBL/GenBank/DDBJ whole genome shotgun (WGS) entry which is preliminary data.</text>
</comment>
<dbReference type="EMBL" id="JAUSQU010000001">
    <property type="protein sequence ID" value="MDP9843288.1"/>
    <property type="molecule type" value="Genomic_DNA"/>
</dbReference>
<evidence type="ECO:0000313" key="1">
    <source>
        <dbReference type="EMBL" id="MDP9843288.1"/>
    </source>
</evidence>
<name>A0ABT9QAG1_9ACTN</name>
<sequence length="238" mass="26333">MTATPRPVLDPCVLTAAPETAHSFNVPTFPGLTLLGQASFSCRTDEADVTGVWRNDNTGKLYYADDCDAEWMPVPNDDLTREDLIPCTVDELQAHLDKRLNSAEWIDDRATFADAISALMDTVRKVSARPDTATLQLPGFPGLTLLGQVNFACHAEEVDLTGVWRDDATGKLYSGSDYYALWMGVPSRSCLEQHELVERTPDDVEWYLNDRLARVEGMDDHAPCIAAIAKLMDVVRTP</sequence>
<proteinExistence type="predicted"/>
<dbReference type="Proteomes" id="UP001225356">
    <property type="component" value="Unassembled WGS sequence"/>
</dbReference>
<reference evidence="1 2" key="1">
    <citation type="submission" date="2023-07" db="EMBL/GenBank/DDBJ databases">
        <title>Sequencing the genomes of 1000 actinobacteria strains.</title>
        <authorList>
            <person name="Klenk H.-P."/>
        </authorList>
    </citation>
    <scope>NUCLEOTIDE SEQUENCE [LARGE SCALE GENOMIC DNA]</scope>
    <source>
        <strain evidence="1 2">DSM 46740</strain>
    </source>
</reference>
<keyword evidence="2" id="KW-1185">Reference proteome</keyword>